<evidence type="ECO:0008006" key="3">
    <source>
        <dbReference type="Google" id="ProtNLM"/>
    </source>
</evidence>
<evidence type="ECO:0000313" key="1">
    <source>
        <dbReference type="EMBL" id="MDY0882277.1"/>
    </source>
</evidence>
<dbReference type="RefSeq" id="WP_320507302.1">
    <property type="nucleotide sequence ID" value="NZ_JAXCLW010000001.1"/>
</dbReference>
<sequence>MQRCARCRRRLKTTRDDTPASLVPGDIELCGRCLDEDDSITDEMGRNELPEILAPIQRHLRTRED</sequence>
<organism evidence="1 2">
    <name type="scientific">Dongia soli</name>
    <dbReference type="NCBI Taxonomy" id="600628"/>
    <lineage>
        <taxon>Bacteria</taxon>
        <taxon>Pseudomonadati</taxon>
        <taxon>Pseudomonadota</taxon>
        <taxon>Alphaproteobacteria</taxon>
        <taxon>Rhodospirillales</taxon>
        <taxon>Dongiaceae</taxon>
        <taxon>Dongia</taxon>
    </lineage>
</organism>
<evidence type="ECO:0000313" key="2">
    <source>
        <dbReference type="Proteomes" id="UP001279642"/>
    </source>
</evidence>
<comment type="caution">
    <text evidence="1">The sequence shown here is derived from an EMBL/GenBank/DDBJ whole genome shotgun (WGS) entry which is preliminary data.</text>
</comment>
<gene>
    <name evidence="1" type="ORF">SMD27_05455</name>
</gene>
<dbReference type="Proteomes" id="UP001279642">
    <property type="component" value="Unassembled WGS sequence"/>
</dbReference>
<accession>A0ABU5E8N6</accession>
<protein>
    <recommendedName>
        <fullName evidence="3">ClpX C4-type zinc finger protein</fullName>
    </recommendedName>
</protein>
<dbReference type="EMBL" id="JAXCLW010000001">
    <property type="protein sequence ID" value="MDY0882277.1"/>
    <property type="molecule type" value="Genomic_DNA"/>
</dbReference>
<proteinExistence type="predicted"/>
<keyword evidence="2" id="KW-1185">Reference proteome</keyword>
<reference evidence="1 2" key="1">
    <citation type="journal article" date="2016" name="Antonie Van Leeuwenhoek">
        <title>Dongia soli sp. nov., isolated from soil from Dokdo, Korea.</title>
        <authorList>
            <person name="Kim D.U."/>
            <person name="Lee H."/>
            <person name="Kim H."/>
            <person name="Kim S.G."/>
            <person name="Ka J.O."/>
        </authorList>
    </citation>
    <scope>NUCLEOTIDE SEQUENCE [LARGE SCALE GENOMIC DNA]</scope>
    <source>
        <strain evidence="1 2">D78</strain>
    </source>
</reference>
<name>A0ABU5E8N6_9PROT</name>